<dbReference type="OrthoDB" id="9806017at2"/>
<dbReference type="SUPFAM" id="SSF159127">
    <property type="entry name" value="HupF/HypC-like"/>
    <property type="match status" value="1"/>
</dbReference>
<comment type="caution">
    <text evidence="2">The sequence shown here is derived from an EMBL/GenBank/DDBJ whole genome shotgun (WGS) entry which is preliminary data.</text>
</comment>
<dbReference type="RefSeq" id="WP_075865247.1">
    <property type="nucleotide sequence ID" value="NZ_BDJL01000030.1"/>
</dbReference>
<dbReference type="PRINTS" id="PR00445">
    <property type="entry name" value="HUPFHYPC"/>
</dbReference>
<name>A0A1L8D1Q1_9THEO</name>
<evidence type="ECO:0000313" key="3">
    <source>
        <dbReference type="Proteomes" id="UP000187338"/>
    </source>
</evidence>
<dbReference type="Gene3D" id="2.30.30.140">
    <property type="match status" value="1"/>
</dbReference>
<proteinExistence type="inferred from homology"/>
<dbReference type="Pfam" id="PF01455">
    <property type="entry name" value="HupF_HypC"/>
    <property type="match status" value="1"/>
</dbReference>
<gene>
    <name evidence="2" type="ORF">ciss_10120</name>
</gene>
<dbReference type="GO" id="GO:0005506">
    <property type="term" value="F:iron ion binding"/>
    <property type="evidence" value="ECO:0007669"/>
    <property type="project" value="TreeGrafter"/>
</dbReference>
<dbReference type="PANTHER" id="PTHR35177:SF2">
    <property type="entry name" value="HYDROGENASE MATURATION FACTOR HYBG"/>
    <property type="match status" value="1"/>
</dbReference>
<dbReference type="NCBIfam" id="TIGR00074">
    <property type="entry name" value="hypC_hupF"/>
    <property type="match status" value="1"/>
</dbReference>
<sequence length="71" mass="7844">MCLAVAGKIEKIEGDIGVVDLGGVRQPVSLIMVPEAKEGDYVLIHTGYAVEIISEEAYQETVKLLKELRWE</sequence>
<dbReference type="AlphaFoldDB" id="A0A1L8D1Q1"/>
<evidence type="ECO:0000313" key="2">
    <source>
        <dbReference type="EMBL" id="GAV25079.1"/>
    </source>
</evidence>
<dbReference type="GO" id="GO:0051604">
    <property type="term" value="P:protein maturation"/>
    <property type="evidence" value="ECO:0007669"/>
    <property type="project" value="TreeGrafter"/>
</dbReference>
<organism evidence="2 3">
    <name type="scientific">Carboxydothermus islandicus</name>
    <dbReference type="NCBI Taxonomy" id="661089"/>
    <lineage>
        <taxon>Bacteria</taxon>
        <taxon>Bacillati</taxon>
        <taxon>Bacillota</taxon>
        <taxon>Clostridia</taxon>
        <taxon>Thermoanaerobacterales</taxon>
        <taxon>Thermoanaerobacteraceae</taxon>
        <taxon>Carboxydothermus</taxon>
    </lineage>
</organism>
<reference evidence="3" key="1">
    <citation type="submission" date="2016-12" db="EMBL/GenBank/DDBJ databases">
        <title>Draft Genome Sequences od Carboxydothermus pertinax and islandicus, Hydrogenogenic Carboxydotrophic Bacteria.</title>
        <authorList>
            <person name="Fukuyama Y."/>
            <person name="Ohmae K."/>
            <person name="Yoneda Y."/>
            <person name="Yoshida T."/>
            <person name="Sako Y."/>
        </authorList>
    </citation>
    <scope>NUCLEOTIDE SEQUENCE [LARGE SCALE GENOMIC DNA]</scope>
    <source>
        <strain evidence="3">SET</strain>
    </source>
</reference>
<dbReference type="InterPro" id="IPR001109">
    <property type="entry name" value="Hydrogenase_HupF/HypC"/>
</dbReference>
<protein>
    <submittedName>
        <fullName evidence="2">Hydrogenase assembly protein HypC</fullName>
    </submittedName>
</protein>
<dbReference type="EMBL" id="BDJL01000030">
    <property type="protein sequence ID" value="GAV25079.1"/>
    <property type="molecule type" value="Genomic_DNA"/>
</dbReference>
<comment type="similarity">
    <text evidence="1">Belongs to the HupF/HypC family.</text>
</comment>
<dbReference type="PANTHER" id="PTHR35177">
    <property type="entry name" value="HYDROGENASE MATURATION FACTOR HYBG"/>
    <property type="match status" value="1"/>
</dbReference>
<dbReference type="STRING" id="661089.ciss_10120"/>
<accession>A0A1L8D1Q1</accession>
<evidence type="ECO:0000256" key="1">
    <source>
        <dbReference type="ARBA" id="ARBA00006018"/>
    </source>
</evidence>
<keyword evidence="3" id="KW-1185">Reference proteome</keyword>
<dbReference type="GO" id="GO:1902670">
    <property type="term" value="F:carbon dioxide binding"/>
    <property type="evidence" value="ECO:0007669"/>
    <property type="project" value="TreeGrafter"/>
</dbReference>
<dbReference type="Proteomes" id="UP000187338">
    <property type="component" value="Unassembled WGS sequence"/>
</dbReference>